<dbReference type="Gene3D" id="1.20.1560.10">
    <property type="entry name" value="ABC transporter type 1, transmembrane domain"/>
    <property type="match status" value="1"/>
</dbReference>
<protein>
    <submittedName>
        <fullName evidence="10">Thiol reductant ABC exporter subunit CydC</fullName>
    </submittedName>
</protein>
<dbReference type="PROSITE" id="PS50929">
    <property type="entry name" value="ABC_TM1F"/>
    <property type="match status" value="1"/>
</dbReference>
<feature type="domain" description="ABC transporter" evidence="8">
    <location>
        <begin position="342"/>
        <end position="576"/>
    </location>
</feature>
<comment type="caution">
    <text evidence="10">The sequence shown here is derived from an EMBL/GenBank/DDBJ whole genome shotgun (WGS) entry which is preliminary data.</text>
</comment>
<dbReference type="PROSITE" id="PS00211">
    <property type="entry name" value="ABC_TRANSPORTER_1"/>
    <property type="match status" value="1"/>
</dbReference>
<dbReference type="CDD" id="cd03247">
    <property type="entry name" value="ABCC_cytochrome_bd"/>
    <property type="match status" value="1"/>
</dbReference>
<evidence type="ECO:0000256" key="4">
    <source>
        <dbReference type="ARBA" id="ARBA00022840"/>
    </source>
</evidence>
<dbReference type="InterPro" id="IPR014223">
    <property type="entry name" value="ABC_CydC/D"/>
</dbReference>
<dbReference type="Pfam" id="PF00664">
    <property type="entry name" value="ABC_membrane"/>
    <property type="match status" value="1"/>
</dbReference>
<dbReference type="PANTHER" id="PTHR43394:SF1">
    <property type="entry name" value="ATP-BINDING CASSETTE SUB-FAMILY B MEMBER 10, MITOCHONDRIAL"/>
    <property type="match status" value="1"/>
</dbReference>
<evidence type="ECO:0000256" key="6">
    <source>
        <dbReference type="ARBA" id="ARBA00023136"/>
    </source>
</evidence>
<gene>
    <name evidence="10" type="primary">cydC</name>
    <name evidence="10" type="ORF">ACFQ5M_09835</name>
</gene>
<keyword evidence="5 7" id="KW-1133">Transmembrane helix</keyword>
<dbReference type="Proteomes" id="UP001597267">
    <property type="component" value="Unassembled WGS sequence"/>
</dbReference>
<keyword evidence="2 7" id="KW-0812">Transmembrane</keyword>
<dbReference type="Gene3D" id="3.40.50.300">
    <property type="entry name" value="P-loop containing nucleotide triphosphate hydrolases"/>
    <property type="match status" value="1"/>
</dbReference>
<feature type="transmembrane region" description="Helical" evidence="7">
    <location>
        <begin position="24"/>
        <end position="49"/>
    </location>
</feature>
<evidence type="ECO:0000313" key="10">
    <source>
        <dbReference type="EMBL" id="MFD1672398.1"/>
    </source>
</evidence>
<dbReference type="NCBIfam" id="TIGR02868">
    <property type="entry name" value="CydC"/>
    <property type="match status" value="1"/>
</dbReference>
<keyword evidence="11" id="KW-1185">Reference proteome</keyword>
<evidence type="ECO:0000259" key="9">
    <source>
        <dbReference type="PROSITE" id="PS50929"/>
    </source>
</evidence>
<dbReference type="InterPro" id="IPR003593">
    <property type="entry name" value="AAA+_ATPase"/>
</dbReference>
<dbReference type="SMART" id="SM00382">
    <property type="entry name" value="AAA"/>
    <property type="match status" value="1"/>
</dbReference>
<name>A0ABW4J9W7_9LACO</name>
<proteinExistence type="predicted"/>
<keyword evidence="6 7" id="KW-0472">Membrane</keyword>
<dbReference type="Pfam" id="PF00005">
    <property type="entry name" value="ABC_tran"/>
    <property type="match status" value="1"/>
</dbReference>
<evidence type="ECO:0000256" key="3">
    <source>
        <dbReference type="ARBA" id="ARBA00022741"/>
    </source>
</evidence>
<organism evidence="10 11">
    <name type="scientific">Agrilactobacillus yilanensis</name>
    <dbReference type="NCBI Taxonomy" id="2485997"/>
    <lineage>
        <taxon>Bacteria</taxon>
        <taxon>Bacillati</taxon>
        <taxon>Bacillota</taxon>
        <taxon>Bacilli</taxon>
        <taxon>Lactobacillales</taxon>
        <taxon>Lactobacillaceae</taxon>
        <taxon>Agrilactobacillus</taxon>
    </lineage>
</organism>
<dbReference type="InterPro" id="IPR017871">
    <property type="entry name" value="ABC_transporter-like_CS"/>
</dbReference>
<dbReference type="InterPro" id="IPR036640">
    <property type="entry name" value="ABC1_TM_sf"/>
</dbReference>
<feature type="transmembrane region" description="Helical" evidence="7">
    <location>
        <begin position="61"/>
        <end position="80"/>
    </location>
</feature>
<keyword evidence="3" id="KW-0547">Nucleotide-binding</keyword>
<dbReference type="RefSeq" id="WP_125712225.1">
    <property type="nucleotide sequence ID" value="NZ_JBHTOP010000026.1"/>
</dbReference>
<comment type="subcellular location">
    <subcellularLocation>
        <location evidence="1">Cell membrane</location>
        <topology evidence="1">Multi-pass membrane protein</topology>
    </subcellularLocation>
</comment>
<feature type="domain" description="ABC transmembrane type-1" evidence="9">
    <location>
        <begin position="26"/>
        <end position="308"/>
    </location>
</feature>
<dbReference type="InterPro" id="IPR039421">
    <property type="entry name" value="Type_1_exporter"/>
</dbReference>
<dbReference type="SUPFAM" id="SSF90123">
    <property type="entry name" value="ABC transporter transmembrane region"/>
    <property type="match status" value="1"/>
</dbReference>
<feature type="transmembrane region" description="Helical" evidence="7">
    <location>
        <begin position="164"/>
        <end position="188"/>
    </location>
</feature>
<evidence type="ECO:0000256" key="2">
    <source>
        <dbReference type="ARBA" id="ARBA00022692"/>
    </source>
</evidence>
<feature type="transmembrane region" description="Helical" evidence="7">
    <location>
        <begin position="253"/>
        <end position="274"/>
    </location>
</feature>
<dbReference type="PROSITE" id="PS50893">
    <property type="entry name" value="ABC_TRANSPORTER_2"/>
    <property type="match status" value="1"/>
</dbReference>
<accession>A0ABW4J9W7</accession>
<dbReference type="InterPro" id="IPR027417">
    <property type="entry name" value="P-loop_NTPase"/>
</dbReference>
<dbReference type="EMBL" id="JBHTOP010000026">
    <property type="protein sequence ID" value="MFD1672398.1"/>
    <property type="molecule type" value="Genomic_DNA"/>
</dbReference>
<evidence type="ECO:0000259" key="8">
    <source>
        <dbReference type="PROSITE" id="PS50893"/>
    </source>
</evidence>
<feature type="transmembrane region" description="Helical" evidence="7">
    <location>
        <begin position="137"/>
        <end position="158"/>
    </location>
</feature>
<sequence length="580" mass="66054">MKKFKALMQRDTWVKPYLRRYRSLLFFSLFFGVLTAICAAALMFTSGYVIDKSATHPYNILLIYAAVVLTRAFGIGRPVFKYLERLRSHNWVLRVTSDLRRRLYHVLEKDAAFFEEHHRTGDILGILADDLGHLQNLYLRTIFPTIVGYILAFIIIVIMGILNWFYGLILLLLFAIEIILVPLISVNIEGARRYRQKSINNQLYVDLTDNILGAADWVISGRHQDFINRPKPALEKLRASQLKSKHFGWSRDFGLQVVFLIIAIVLIIFTNLHLTANQAQANFVSAFVLAIFPLSDAFIPISAGFDELPIYSDSVARLNDLKVPTRPLPEQVASQPEKFQQLTLKDLTFEYDADSPLLINHFNQTLKKGEKMAVLGPSGTGKTTLLQLILGDLTPQHGNVLVDNIDISALQNDRSKLFSVLNQKPFLFDTTIMNNVRMGNEQASDDAVKAVLDKVNLKDKIEALPDQYNTIVQEAGNRFSGGERQRIALARILLQDTPIVLLDEPTVGLDPITEQELLETFFTLLNDKTIIWITHHLQGVELVDQLVFLSEGQIEMQGNPHKLYEENEHFKQLYEMDRGY</sequence>
<evidence type="ECO:0000313" key="11">
    <source>
        <dbReference type="Proteomes" id="UP001597267"/>
    </source>
</evidence>
<evidence type="ECO:0000256" key="5">
    <source>
        <dbReference type="ARBA" id="ARBA00022989"/>
    </source>
</evidence>
<dbReference type="InterPro" id="IPR003439">
    <property type="entry name" value="ABC_transporter-like_ATP-bd"/>
</dbReference>
<reference evidence="11" key="1">
    <citation type="journal article" date="2019" name="Int. J. Syst. Evol. Microbiol.">
        <title>The Global Catalogue of Microorganisms (GCM) 10K type strain sequencing project: providing services to taxonomists for standard genome sequencing and annotation.</title>
        <authorList>
            <consortium name="The Broad Institute Genomics Platform"/>
            <consortium name="The Broad Institute Genome Sequencing Center for Infectious Disease"/>
            <person name="Wu L."/>
            <person name="Ma J."/>
        </authorList>
    </citation>
    <scope>NUCLEOTIDE SEQUENCE [LARGE SCALE GENOMIC DNA]</scope>
    <source>
        <strain evidence="11">CCM 8896</strain>
    </source>
</reference>
<evidence type="ECO:0000256" key="7">
    <source>
        <dbReference type="SAM" id="Phobius"/>
    </source>
</evidence>
<dbReference type="InterPro" id="IPR011527">
    <property type="entry name" value="ABC1_TM_dom"/>
</dbReference>
<dbReference type="PANTHER" id="PTHR43394">
    <property type="entry name" value="ATP-DEPENDENT PERMEASE MDL1, MITOCHONDRIAL"/>
    <property type="match status" value="1"/>
</dbReference>
<keyword evidence="4" id="KW-0067">ATP-binding</keyword>
<evidence type="ECO:0000256" key="1">
    <source>
        <dbReference type="ARBA" id="ARBA00004651"/>
    </source>
</evidence>
<dbReference type="SUPFAM" id="SSF52540">
    <property type="entry name" value="P-loop containing nucleoside triphosphate hydrolases"/>
    <property type="match status" value="1"/>
</dbReference>